<proteinExistence type="predicted"/>
<evidence type="ECO:0000256" key="1">
    <source>
        <dbReference type="SAM" id="MobiDB-lite"/>
    </source>
</evidence>
<feature type="transmembrane region" description="Helical" evidence="2">
    <location>
        <begin position="45"/>
        <end position="64"/>
    </location>
</feature>
<dbReference type="Pfam" id="PF05656">
    <property type="entry name" value="DUF805"/>
    <property type="match status" value="1"/>
</dbReference>
<keyword evidence="4" id="KW-1185">Reference proteome</keyword>
<dbReference type="EMBL" id="RJTH01000029">
    <property type="protein sequence ID" value="RUM18039.1"/>
    <property type="molecule type" value="Genomic_DNA"/>
</dbReference>
<gene>
    <name evidence="3" type="ORF">EFQ99_33575</name>
</gene>
<dbReference type="GO" id="GO:0016020">
    <property type="term" value="C:membrane"/>
    <property type="evidence" value="ECO:0007669"/>
    <property type="project" value="InterPro"/>
</dbReference>
<feature type="transmembrane region" description="Helical" evidence="2">
    <location>
        <begin position="12"/>
        <end position="33"/>
    </location>
</feature>
<dbReference type="InterPro" id="IPR008523">
    <property type="entry name" value="DUF805"/>
</dbReference>
<sequence>MFRGRLRRLHYLAACCVLSLVVGCIIAGGFWIMRPPPGSGQVMRAGTTLLILAIPMLPSFWIGFSIQAARIRDIGWNPAILIAASLAIQAAAYLVPLLMPEGTTVEIIAKVAKAANIAYGLGLLFLPSNFHVPDSPSFDEQPTPTRPERVEASPARRLPSRSGATFGRRGL</sequence>
<evidence type="ECO:0008006" key="5">
    <source>
        <dbReference type="Google" id="ProtNLM"/>
    </source>
</evidence>
<protein>
    <recommendedName>
        <fullName evidence="5">DUF805 domain-containing protein</fullName>
    </recommendedName>
</protein>
<evidence type="ECO:0000256" key="2">
    <source>
        <dbReference type="SAM" id="Phobius"/>
    </source>
</evidence>
<dbReference type="Proteomes" id="UP000278823">
    <property type="component" value="Unassembled WGS sequence"/>
</dbReference>
<comment type="caution">
    <text evidence="3">The sequence shown here is derived from an EMBL/GenBank/DDBJ whole genome shotgun (WGS) entry which is preliminary data.</text>
</comment>
<keyword evidence="2" id="KW-0812">Transmembrane</keyword>
<feature type="region of interest" description="Disordered" evidence="1">
    <location>
        <begin position="135"/>
        <end position="171"/>
    </location>
</feature>
<evidence type="ECO:0000313" key="4">
    <source>
        <dbReference type="Proteomes" id="UP000278823"/>
    </source>
</evidence>
<keyword evidence="2" id="KW-0472">Membrane</keyword>
<organism evidence="3 4">
    <name type="scientific">Rhizobium vallis</name>
    <dbReference type="NCBI Taxonomy" id="634290"/>
    <lineage>
        <taxon>Bacteria</taxon>
        <taxon>Pseudomonadati</taxon>
        <taxon>Pseudomonadota</taxon>
        <taxon>Alphaproteobacteria</taxon>
        <taxon>Hyphomicrobiales</taxon>
        <taxon>Rhizobiaceae</taxon>
        <taxon>Rhizobium/Agrobacterium group</taxon>
        <taxon>Rhizobium</taxon>
    </lineage>
</organism>
<feature type="transmembrane region" description="Helical" evidence="2">
    <location>
        <begin position="76"/>
        <end position="95"/>
    </location>
</feature>
<evidence type="ECO:0000313" key="3">
    <source>
        <dbReference type="EMBL" id="RUM18039.1"/>
    </source>
</evidence>
<dbReference type="PROSITE" id="PS51257">
    <property type="entry name" value="PROKAR_LIPOPROTEIN"/>
    <property type="match status" value="1"/>
</dbReference>
<accession>A0A432PAQ4</accession>
<name>A0A432PAQ4_9HYPH</name>
<dbReference type="AlphaFoldDB" id="A0A432PAQ4"/>
<reference evidence="4" key="1">
    <citation type="submission" date="2018-11" db="EMBL/GenBank/DDBJ databases">
        <title>Rhizobium chutanense sp. nov., isolated from root nodules of Phaseolus vulgaris in China.</title>
        <authorList>
            <person name="Huo Y."/>
        </authorList>
    </citation>
    <scope>NUCLEOTIDE SEQUENCE [LARGE SCALE GENOMIC DNA]</scope>
    <source>
        <strain evidence="4">CCBAU 65647</strain>
    </source>
</reference>
<keyword evidence="2" id="KW-1133">Transmembrane helix</keyword>